<dbReference type="EMBL" id="JAFLCK010000001">
    <property type="protein sequence ID" value="MBN8658945.1"/>
    <property type="molecule type" value="Genomic_DNA"/>
</dbReference>
<sequence>MYFVDGEKTAVMVELFGGPLDGITVDCPLAPPPCFLIPTGQELEVSVYGFDCLKCENHHTLLKYSYLGLESVSAQEMSGLSPAFN</sequence>
<dbReference type="Proteomes" id="UP000664277">
    <property type="component" value="Unassembled WGS sequence"/>
</dbReference>
<proteinExistence type="predicted"/>
<evidence type="ECO:0000313" key="2">
    <source>
        <dbReference type="Proteomes" id="UP000664277"/>
    </source>
</evidence>
<dbReference type="AlphaFoldDB" id="A0A8J7TJS5"/>
<evidence type="ECO:0000313" key="1">
    <source>
        <dbReference type="EMBL" id="MBN8658945.1"/>
    </source>
</evidence>
<gene>
    <name evidence="1" type="ORF">J0M35_01170</name>
</gene>
<reference evidence="1" key="1">
    <citation type="submission" date="2021-02" db="EMBL/GenBank/DDBJ databases">
        <title>Genome-Resolved Metagenomics of a Microbial Community Performing Photosynthetic Biological Nutrient Removal.</title>
        <authorList>
            <person name="Mcdaniel E.A."/>
        </authorList>
    </citation>
    <scope>NUCLEOTIDE SEQUENCE</scope>
    <source>
        <strain evidence="1">UWPOB_OBS1</strain>
    </source>
</reference>
<accession>A0A8J7TJS5</accession>
<name>A0A8J7TJS5_9BACT</name>
<comment type="caution">
    <text evidence="1">The sequence shown here is derived from an EMBL/GenBank/DDBJ whole genome shotgun (WGS) entry which is preliminary data.</text>
</comment>
<organism evidence="1 2">
    <name type="scientific">Candidatus Obscuribacter phosphatis</name>
    <dbReference type="NCBI Taxonomy" id="1906157"/>
    <lineage>
        <taxon>Bacteria</taxon>
        <taxon>Bacillati</taxon>
        <taxon>Candidatus Melainabacteria</taxon>
        <taxon>Candidatus Obscuribacterales</taxon>
        <taxon>Candidatus Obscuribacteraceae</taxon>
        <taxon>Candidatus Obscuribacter</taxon>
    </lineage>
</organism>
<protein>
    <submittedName>
        <fullName evidence="1">Uncharacterized protein</fullName>
    </submittedName>
</protein>